<reference evidence="2 3" key="3">
    <citation type="journal article" date="2015" name="Genome Announc.">
        <title>Draft Genome Sequence of the Archiascomycetous Yeast Saitoella complicata.</title>
        <authorList>
            <person name="Yamauchi K."/>
            <person name="Kondo S."/>
            <person name="Hamamoto M."/>
            <person name="Takahashi Y."/>
            <person name="Ogura Y."/>
            <person name="Hayashi T."/>
            <person name="Nishida H."/>
        </authorList>
    </citation>
    <scope>NUCLEOTIDE SEQUENCE [LARGE SCALE GENOMIC DNA]</scope>
    <source>
        <strain evidence="2 3">NRRL Y-17804</strain>
    </source>
</reference>
<feature type="region of interest" description="Disordered" evidence="1">
    <location>
        <begin position="230"/>
        <end position="249"/>
    </location>
</feature>
<feature type="region of interest" description="Disordered" evidence="1">
    <location>
        <begin position="622"/>
        <end position="725"/>
    </location>
</feature>
<dbReference type="STRING" id="698492.A0A0E9N7V9"/>
<feature type="region of interest" description="Disordered" evidence="1">
    <location>
        <begin position="68"/>
        <end position="90"/>
    </location>
</feature>
<accession>A0A0E9N7V9</accession>
<organism evidence="2 3">
    <name type="scientific">Saitoella complicata (strain BCRC 22490 / CBS 7301 / JCM 7358 / NBRC 10748 / NRRL Y-17804)</name>
    <dbReference type="NCBI Taxonomy" id="698492"/>
    <lineage>
        <taxon>Eukaryota</taxon>
        <taxon>Fungi</taxon>
        <taxon>Dikarya</taxon>
        <taxon>Ascomycota</taxon>
        <taxon>Taphrinomycotina</taxon>
        <taxon>Taphrinomycotina incertae sedis</taxon>
        <taxon>Saitoella</taxon>
    </lineage>
</organism>
<feature type="compositionally biased region" description="Basic and acidic residues" evidence="1">
    <location>
        <begin position="466"/>
        <end position="476"/>
    </location>
</feature>
<sequence>MAGSTKSTPVKLAPNKVTGSGKKPTSEILRLLKETDELTKRCSALRVDSKILVRNLTDYATQLKNVSRLPPSISPAQPAPGSKKATDHLTGGGTLARRMEGFLTVKIQECFDDLYTHMCELEEKYFDLEEVKDDFVALLQAYVDHDPSLAPIESGISLTPAYDLVETVYSQLRFEARSRWNIWNRHVGNGVEVTWKTHINWKEFADEWRDLDTGGKESESDIEDLIQHTLPASSTSIHSRRQLDKRGQLDQHTLPPFAVQRMMLPPINTAPPGQDASALPPLGQGPGPQYPVQLPPIRDPSQSAPLPRMHPSSHPRDYSRPSMAPSAPSMQLPPMFPPRDYPPQMDQRHHGPLPPYGQPQQMAPMQQMRPGLPPMHSYPSQPDPNARPPPPPDRPQMPHTYAEPPRRLEPEHPMNQSQQLPPMFPPGPPGLHPSQQQKGYHRPPPPPPPAPPVHHPREQPPLSPRAPRDNERRFNEAPRSPPRQRPKSERSSSSPESSPPPSSLDMRSVTLSTLITAGLIQPGAILQHRGYSCTLTGYGTLIPLEPRPMFLLPEYSSPSAWTTAIARKGNPASKASINGWEAVKCVINGSEVLLGNMRRKYAEEGGNIKGEWCAQDEEKYAKKKKKKRKNSMSHMMSRFKSAAEPSPAMIAAMQQAAREQQDERARQRAQQDLAELYSQRSATSAAAALTAAASRVNGSRPSQNGNGTPHLSHKRSHSSIDDSGDLVKGADVLLSIASKSKKESPEVKSEASNPPAGLESLAVEALLGMGTRVGA</sequence>
<reference evidence="2 3" key="1">
    <citation type="journal article" date="2011" name="J. Gen. Appl. Microbiol.">
        <title>Draft genome sequencing of the enigmatic yeast Saitoella complicata.</title>
        <authorList>
            <person name="Nishida H."/>
            <person name="Hamamoto M."/>
            <person name="Sugiyama J."/>
        </authorList>
    </citation>
    <scope>NUCLEOTIDE SEQUENCE [LARGE SCALE GENOMIC DNA]</scope>
    <source>
        <strain evidence="2 3">NRRL Y-17804</strain>
    </source>
</reference>
<feature type="compositionally biased region" description="Pro residues" evidence="1">
    <location>
        <begin position="422"/>
        <end position="431"/>
    </location>
</feature>
<feature type="compositionally biased region" description="Low complexity" evidence="1">
    <location>
        <begin position="358"/>
        <end position="370"/>
    </location>
</feature>
<feature type="compositionally biased region" description="Polar residues" evidence="1">
    <location>
        <begin position="696"/>
        <end position="709"/>
    </location>
</feature>
<protein>
    <submittedName>
        <fullName evidence="2">Uncharacterized protein</fullName>
    </submittedName>
</protein>
<evidence type="ECO:0000313" key="2">
    <source>
        <dbReference type="EMBL" id="GAO45873.1"/>
    </source>
</evidence>
<reference evidence="2 3" key="2">
    <citation type="journal article" date="2014" name="J. Gen. Appl. Microbiol.">
        <title>The early diverging ascomycetous budding yeast Saitoella complicata has three histone deacetylases belonging to the Clr6, Hos2, and Rpd3 lineages.</title>
        <authorList>
            <person name="Nishida H."/>
            <person name="Matsumoto T."/>
            <person name="Kondo S."/>
            <person name="Hamamoto M."/>
            <person name="Yoshikawa H."/>
        </authorList>
    </citation>
    <scope>NUCLEOTIDE SEQUENCE [LARGE SCALE GENOMIC DNA]</scope>
    <source>
        <strain evidence="2 3">NRRL Y-17804</strain>
    </source>
</reference>
<comment type="caution">
    <text evidence="2">The sequence shown here is derived from an EMBL/GenBank/DDBJ whole genome shotgun (WGS) entry which is preliminary data.</text>
</comment>
<feature type="compositionally biased region" description="Basic residues" evidence="1">
    <location>
        <begin position="622"/>
        <end position="631"/>
    </location>
</feature>
<feature type="region of interest" description="Disordered" evidence="1">
    <location>
        <begin position="1"/>
        <end position="24"/>
    </location>
</feature>
<evidence type="ECO:0000313" key="3">
    <source>
        <dbReference type="Proteomes" id="UP000033140"/>
    </source>
</evidence>
<feature type="region of interest" description="Disordered" evidence="1">
    <location>
        <begin position="737"/>
        <end position="759"/>
    </location>
</feature>
<feature type="compositionally biased region" description="Low complexity" evidence="1">
    <location>
        <begin position="648"/>
        <end position="658"/>
    </location>
</feature>
<feature type="region of interest" description="Disordered" evidence="1">
    <location>
        <begin position="264"/>
        <end position="506"/>
    </location>
</feature>
<keyword evidence="3" id="KW-1185">Reference proteome</keyword>
<feature type="compositionally biased region" description="Pro residues" evidence="1">
    <location>
        <begin position="442"/>
        <end position="464"/>
    </location>
</feature>
<dbReference type="Proteomes" id="UP000033140">
    <property type="component" value="Unassembled WGS sequence"/>
</dbReference>
<dbReference type="EMBL" id="BACD03000001">
    <property type="protein sequence ID" value="GAO45873.1"/>
    <property type="molecule type" value="Genomic_DNA"/>
</dbReference>
<feature type="compositionally biased region" description="Low complexity" evidence="1">
    <location>
        <begin position="321"/>
        <end position="333"/>
    </location>
</feature>
<feature type="compositionally biased region" description="Pro residues" evidence="1">
    <location>
        <begin position="381"/>
        <end position="395"/>
    </location>
</feature>
<proteinExistence type="predicted"/>
<dbReference type="AlphaFoldDB" id="A0A0E9N7V9"/>
<feature type="compositionally biased region" description="Basic and acidic residues" evidence="1">
    <location>
        <begin position="740"/>
        <end position="749"/>
    </location>
</feature>
<gene>
    <name evidence="2" type="ORF">G7K_0119-t1</name>
</gene>
<evidence type="ECO:0000256" key="1">
    <source>
        <dbReference type="SAM" id="MobiDB-lite"/>
    </source>
</evidence>
<name>A0A0E9N7V9_SAICN</name>
<feature type="compositionally biased region" description="Low complexity" evidence="1">
    <location>
        <begin position="681"/>
        <end position="694"/>
    </location>
</feature>